<organism evidence="1 2">
    <name type="scientific">Entomophthora muscae</name>
    <dbReference type="NCBI Taxonomy" id="34485"/>
    <lineage>
        <taxon>Eukaryota</taxon>
        <taxon>Fungi</taxon>
        <taxon>Fungi incertae sedis</taxon>
        <taxon>Zoopagomycota</taxon>
        <taxon>Entomophthoromycotina</taxon>
        <taxon>Entomophthoromycetes</taxon>
        <taxon>Entomophthorales</taxon>
        <taxon>Entomophthoraceae</taxon>
        <taxon>Entomophthora</taxon>
    </lineage>
</organism>
<keyword evidence="2" id="KW-1185">Reference proteome</keyword>
<dbReference type="EMBL" id="QTSX02002191">
    <property type="protein sequence ID" value="KAJ9077566.1"/>
    <property type="molecule type" value="Genomic_DNA"/>
</dbReference>
<reference evidence="1" key="1">
    <citation type="submission" date="2022-04" db="EMBL/GenBank/DDBJ databases">
        <title>Genome of the entomopathogenic fungus Entomophthora muscae.</title>
        <authorList>
            <person name="Elya C."/>
            <person name="Lovett B.R."/>
            <person name="Lee E."/>
            <person name="Macias A.M."/>
            <person name="Hajek A.E."/>
            <person name="De Bivort B.L."/>
            <person name="Kasson M.T."/>
            <person name="De Fine Licht H.H."/>
            <person name="Stajich J.E."/>
        </authorList>
    </citation>
    <scope>NUCLEOTIDE SEQUENCE</scope>
    <source>
        <strain evidence="1">Berkeley</strain>
    </source>
</reference>
<comment type="caution">
    <text evidence="1">The sequence shown here is derived from an EMBL/GenBank/DDBJ whole genome shotgun (WGS) entry which is preliminary data.</text>
</comment>
<sequence>MQFNLVSVVLFAVSTSALGYSRPAASYPRPDKVDSSVYSAPSSQVAPPVEAQPPAPAPPVVTTPPAKAVPPAPPIKTAPPVEITPPAKATPPTPLVVTTPPAKATPPTPPVEVAPPASPIKPSPLVETSPPVSKAPTAGAASRVYANGIITDNGVPSDAFVISNIILTPAVPVAGKPLDVHLIGELKSTIDQGSKTYIKATFEGASVMDADLDICQLAKDRKFKHQCPSKPQDFDVHHTIKIPAYAPKGVYNFNAYGFNQDNQRIFNISIYHASKGEGEKY</sequence>
<proteinExistence type="predicted"/>
<accession>A0ACC2TST8</accession>
<protein>
    <submittedName>
        <fullName evidence="1">Uncharacterized protein</fullName>
    </submittedName>
</protein>
<name>A0ACC2TST8_9FUNG</name>
<evidence type="ECO:0000313" key="2">
    <source>
        <dbReference type="Proteomes" id="UP001165960"/>
    </source>
</evidence>
<dbReference type="Proteomes" id="UP001165960">
    <property type="component" value="Unassembled WGS sequence"/>
</dbReference>
<evidence type="ECO:0000313" key="1">
    <source>
        <dbReference type="EMBL" id="KAJ9077566.1"/>
    </source>
</evidence>
<gene>
    <name evidence="1" type="ORF">DSO57_1015579</name>
</gene>